<dbReference type="Pfam" id="PF00072">
    <property type="entry name" value="Response_reg"/>
    <property type="match status" value="1"/>
</dbReference>
<keyword evidence="4" id="KW-0010">Activator</keyword>
<dbReference type="KEGG" id="amur:ADH66_11225"/>
<dbReference type="Pfam" id="PF04397">
    <property type="entry name" value="LytTR"/>
    <property type="match status" value="1"/>
</dbReference>
<evidence type="ECO:0000256" key="4">
    <source>
        <dbReference type="ARBA" id="ARBA00023159"/>
    </source>
</evidence>
<dbReference type="RefSeq" id="WP_066540832.1">
    <property type="nucleotide sequence ID" value="NZ_CP021422.1"/>
</dbReference>
<dbReference type="Proteomes" id="UP000596035">
    <property type="component" value="Chromosome"/>
</dbReference>
<reference evidence="12" key="2">
    <citation type="submission" date="2017-05" db="EMBL/GenBank/DDBJ databases">
        <title>Improved OligoMM genomes.</title>
        <authorList>
            <person name="Garzetti D."/>
        </authorList>
    </citation>
    <scope>NUCLEOTIDE SEQUENCE [LARGE SCALE GENOMIC DNA]</scope>
    <source>
        <strain evidence="12">KB18</strain>
    </source>
</reference>
<accession>A0A1Z2XRU9</accession>
<evidence type="ECO:0000313" key="13">
    <source>
        <dbReference type="Proteomes" id="UP000596035"/>
    </source>
</evidence>
<dbReference type="AlphaFoldDB" id="A0A1Z2XRU9"/>
<dbReference type="SMART" id="SM00448">
    <property type="entry name" value="REC"/>
    <property type="match status" value="1"/>
</dbReference>
<dbReference type="GO" id="GO:0000156">
    <property type="term" value="F:phosphorelay response regulator activity"/>
    <property type="evidence" value="ECO:0007669"/>
    <property type="project" value="InterPro"/>
</dbReference>
<feature type="modified residue" description="4-aspartylphosphate" evidence="7">
    <location>
        <position position="59"/>
    </location>
</feature>
<keyword evidence="7" id="KW-0597">Phosphoprotein</keyword>
<keyword evidence="12" id="KW-1185">Reference proteome</keyword>
<evidence type="ECO:0000256" key="6">
    <source>
        <dbReference type="ARBA" id="ARBA00037164"/>
    </source>
</evidence>
<feature type="domain" description="Response regulatory" evidence="8">
    <location>
        <begin position="3"/>
        <end position="122"/>
    </location>
</feature>
<dbReference type="PROSITE" id="PS50930">
    <property type="entry name" value="HTH_LYTTR"/>
    <property type="match status" value="1"/>
</dbReference>
<name>A0A1Z2XRU9_9FIRM</name>
<dbReference type="Proteomes" id="UP000196710">
    <property type="component" value="Chromosome"/>
</dbReference>
<evidence type="ECO:0000256" key="1">
    <source>
        <dbReference type="ARBA" id="ARBA00018672"/>
    </source>
</evidence>
<evidence type="ECO:0000259" key="8">
    <source>
        <dbReference type="PROSITE" id="PS50110"/>
    </source>
</evidence>
<comment type="function">
    <text evidence="6">Required for high-level post-exponential phase expression of a series of secreted proteins.</text>
</comment>
<dbReference type="PANTHER" id="PTHR37299">
    <property type="entry name" value="TRANSCRIPTIONAL REGULATOR-RELATED"/>
    <property type="match status" value="1"/>
</dbReference>
<evidence type="ECO:0000313" key="10">
    <source>
        <dbReference type="EMBL" id="ASB41176.1"/>
    </source>
</evidence>
<dbReference type="PANTHER" id="PTHR37299:SF3">
    <property type="entry name" value="STAGE 0 SPORULATION PROTEIN A HOMOLOG"/>
    <property type="match status" value="1"/>
</dbReference>
<keyword evidence="2" id="KW-0963">Cytoplasm</keyword>
<evidence type="ECO:0000256" key="7">
    <source>
        <dbReference type="PROSITE-ProRule" id="PRU00169"/>
    </source>
</evidence>
<dbReference type="SUPFAM" id="SSF52172">
    <property type="entry name" value="CheY-like"/>
    <property type="match status" value="1"/>
</dbReference>
<dbReference type="EMBL" id="CP021422">
    <property type="protein sequence ID" value="ASB41176.1"/>
    <property type="molecule type" value="Genomic_DNA"/>
</dbReference>
<dbReference type="EMBL" id="CP065321">
    <property type="protein sequence ID" value="QQR30449.1"/>
    <property type="molecule type" value="Genomic_DNA"/>
</dbReference>
<comment type="function">
    <text evidence="5">May play the central regulatory role in sporulation. It may be an element of the effector pathway responsible for the activation of sporulation genes in response to nutritional stress. Spo0A may act in concert with spo0H (a sigma factor) to control the expression of some genes that are critical to the sporulation process.</text>
</comment>
<dbReference type="Gene3D" id="2.40.50.1020">
    <property type="entry name" value="LytTr DNA-binding domain"/>
    <property type="match status" value="1"/>
</dbReference>
<keyword evidence="3" id="KW-0902">Two-component regulatory system</keyword>
<organism evidence="11 13">
    <name type="scientific">Acutalibacter muris</name>
    <dbReference type="NCBI Taxonomy" id="1796620"/>
    <lineage>
        <taxon>Bacteria</taxon>
        <taxon>Bacillati</taxon>
        <taxon>Bacillota</taxon>
        <taxon>Clostridia</taxon>
        <taxon>Eubacteriales</taxon>
        <taxon>Acutalibacteraceae</taxon>
        <taxon>Acutalibacter</taxon>
    </lineage>
</organism>
<dbReference type="InterPro" id="IPR007492">
    <property type="entry name" value="LytTR_DNA-bd_dom"/>
</dbReference>
<dbReference type="GO" id="GO:0003677">
    <property type="term" value="F:DNA binding"/>
    <property type="evidence" value="ECO:0007669"/>
    <property type="project" value="UniProtKB-KW"/>
</dbReference>
<dbReference type="SMART" id="SM00850">
    <property type="entry name" value="LytTR"/>
    <property type="match status" value="1"/>
</dbReference>
<dbReference type="InterPro" id="IPR001789">
    <property type="entry name" value="Sig_transdc_resp-reg_receiver"/>
</dbReference>
<evidence type="ECO:0000256" key="2">
    <source>
        <dbReference type="ARBA" id="ARBA00022490"/>
    </source>
</evidence>
<reference evidence="10" key="1">
    <citation type="journal article" date="2017" name="Genome Announc.">
        <title>High-Quality Whole-Genome Sequences of the Oligo-Mouse-Microbiota Bacterial Community.</title>
        <authorList>
            <person name="Garzetti D."/>
            <person name="Brugiroux S."/>
            <person name="Bunk B."/>
            <person name="Pukall R."/>
            <person name="McCoy K.D."/>
            <person name="Macpherson A.J."/>
            <person name="Stecher B."/>
        </authorList>
    </citation>
    <scope>NUCLEOTIDE SEQUENCE</scope>
    <source>
        <strain evidence="10">KB18</strain>
    </source>
</reference>
<proteinExistence type="predicted"/>
<reference evidence="11 13" key="3">
    <citation type="submission" date="2020-11" db="EMBL/GenBank/DDBJ databases">
        <title>Closed and high quality bacterial genomes of the OMM12 community.</title>
        <authorList>
            <person name="Marbouty M."/>
            <person name="Lamy-Besnier Q."/>
            <person name="Debarbieux L."/>
            <person name="Koszul R."/>
        </authorList>
    </citation>
    <scope>NUCLEOTIDE SEQUENCE [LARGE SCALE GENOMIC DNA]</scope>
    <source>
        <strain evidence="11 13">KB18</strain>
    </source>
</reference>
<evidence type="ECO:0000256" key="5">
    <source>
        <dbReference type="ARBA" id="ARBA00024867"/>
    </source>
</evidence>
<evidence type="ECO:0000256" key="3">
    <source>
        <dbReference type="ARBA" id="ARBA00023012"/>
    </source>
</evidence>
<evidence type="ECO:0000259" key="9">
    <source>
        <dbReference type="PROSITE" id="PS50930"/>
    </source>
</evidence>
<evidence type="ECO:0000313" key="12">
    <source>
        <dbReference type="Proteomes" id="UP000196710"/>
    </source>
</evidence>
<feature type="domain" description="HTH LytTR-type" evidence="9">
    <location>
        <begin position="133"/>
        <end position="233"/>
    </location>
</feature>
<evidence type="ECO:0000313" key="11">
    <source>
        <dbReference type="EMBL" id="QQR30449.1"/>
    </source>
</evidence>
<sequence>MYHVAICDDEIVFIDKISELLQQYAKRKKLIFQFHTFTDPSSLQDEITDGSVFDIYLLDVEMPGIDGFSLAKRIKGSQPLAPILFLTSHVEMSREGYKVDALRYVSKLSLKDELTEALDAALDETEKSEKKYLTVTYYHDIVRVPYDEILYVQRAMRYLEIHTSRQGIINTGRGIKEVFEKVSDERFVFISRSCFVNLDHVQQLSESFIKMDSDENLPISRKMLPGVKSTILQVWGEKP</sequence>
<protein>
    <recommendedName>
        <fullName evidence="1">Stage 0 sporulation protein A homolog</fullName>
    </recommendedName>
</protein>
<dbReference type="PROSITE" id="PS50110">
    <property type="entry name" value="RESPONSE_REGULATORY"/>
    <property type="match status" value="1"/>
</dbReference>
<dbReference type="Gene3D" id="3.40.50.2300">
    <property type="match status" value="1"/>
</dbReference>
<keyword evidence="10" id="KW-0238">DNA-binding</keyword>
<gene>
    <name evidence="10" type="ORF">ADH66_11225</name>
    <name evidence="11" type="ORF">I5Q82_01540</name>
</gene>
<dbReference type="InterPro" id="IPR046947">
    <property type="entry name" value="LytR-like"/>
</dbReference>
<dbReference type="InterPro" id="IPR011006">
    <property type="entry name" value="CheY-like_superfamily"/>
</dbReference>